<feature type="transmembrane region" description="Helical" evidence="10">
    <location>
        <begin position="350"/>
        <end position="372"/>
    </location>
</feature>
<protein>
    <submittedName>
        <fullName evidence="12">Histidine transporter</fullName>
    </submittedName>
</protein>
<reference evidence="12 13" key="1">
    <citation type="submission" date="2023-07" db="EMBL/GenBank/DDBJ databases">
        <title>Sorghum-associated microbial communities from plants grown in Nebraska, USA.</title>
        <authorList>
            <person name="Schachtman D."/>
        </authorList>
    </citation>
    <scope>NUCLEOTIDE SEQUENCE [LARGE SCALE GENOMIC DNA]</scope>
    <source>
        <strain evidence="12 13">DS1001</strain>
    </source>
</reference>
<keyword evidence="13" id="KW-1185">Reference proteome</keyword>
<evidence type="ECO:0000256" key="7">
    <source>
        <dbReference type="ARBA" id="ARBA00022970"/>
    </source>
</evidence>
<dbReference type="RefSeq" id="WP_307360218.1">
    <property type="nucleotide sequence ID" value="NZ_JAUSTB010000007.1"/>
</dbReference>
<evidence type="ECO:0000313" key="13">
    <source>
        <dbReference type="Proteomes" id="UP001239267"/>
    </source>
</evidence>
<feature type="transmembrane region" description="Helical" evidence="10">
    <location>
        <begin position="61"/>
        <end position="80"/>
    </location>
</feature>
<evidence type="ECO:0000256" key="6">
    <source>
        <dbReference type="ARBA" id="ARBA00022692"/>
    </source>
</evidence>
<keyword evidence="9 10" id="KW-0472">Membrane</keyword>
<dbReference type="GO" id="GO:0006865">
    <property type="term" value="P:amino acid transport"/>
    <property type="evidence" value="ECO:0007669"/>
    <property type="project" value="UniProtKB-KW"/>
</dbReference>
<evidence type="ECO:0000256" key="9">
    <source>
        <dbReference type="ARBA" id="ARBA00023136"/>
    </source>
</evidence>
<evidence type="ECO:0000313" key="12">
    <source>
        <dbReference type="EMBL" id="MDQ0146518.1"/>
    </source>
</evidence>
<name>A0AAJ1WHF4_9MICC</name>
<dbReference type="FunFam" id="1.20.1740.10:FF:000001">
    <property type="entry name" value="Amino acid permease"/>
    <property type="match status" value="1"/>
</dbReference>
<keyword evidence="8 10" id="KW-1133">Transmembrane helix</keyword>
<feature type="transmembrane region" description="Helical" evidence="10">
    <location>
        <begin position="378"/>
        <end position="400"/>
    </location>
</feature>
<evidence type="ECO:0000256" key="10">
    <source>
        <dbReference type="SAM" id="Phobius"/>
    </source>
</evidence>
<gene>
    <name evidence="12" type="ORF">J2T23_002415</name>
</gene>
<dbReference type="Pfam" id="PF00324">
    <property type="entry name" value="AA_permease"/>
    <property type="match status" value="1"/>
</dbReference>
<comment type="subcellular location">
    <subcellularLocation>
        <location evidence="1">Cell inner membrane</location>
        <topology evidence="1">Multi-pass membrane protein</topology>
    </subcellularLocation>
</comment>
<keyword evidence="4" id="KW-1003">Cell membrane</keyword>
<evidence type="ECO:0000256" key="3">
    <source>
        <dbReference type="ARBA" id="ARBA00022448"/>
    </source>
</evidence>
<dbReference type="InterPro" id="IPR004841">
    <property type="entry name" value="AA-permease/SLC12A_dom"/>
</dbReference>
<feature type="transmembrane region" description="Helical" evidence="10">
    <location>
        <begin position="263"/>
        <end position="280"/>
    </location>
</feature>
<dbReference type="EMBL" id="JAUSTB010000007">
    <property type="protein sequence ID" value="MDQ0146518.1"/>
    <property type="molecule type" value="Genomic_DNA"/>
</dbReference>
<dbReference type="PANTHER" id="PTHR43495:SF4">
    <property type="entry name" value="AROMATIC AMINO ACID TRANSPORT PROTEIN AROP"/>
    <property type="match status" value="1"/>
</dbReference>
<proteinExistence type="inferred from homology"/>
<dbReference type="PROSITE" id="PS00218">
    <property type="entry name" value="AMINO_ACID_PERMEASE_1"/>
    <property type="match status" value="1"/>
</dbReference>
<keyword evidence="5" id="KW-0997">Cell inner membrane</keyword>
<evidence type="ECO:0000256" key="5">
    <source>
        <dbReference type="ARBA" id="ARBA00022519"/>
    </source>
</evidence>
<dbReference type="GO" id="GO:0055085">
    <property type="term" value="P:transmembrane transport"/>
    <property type="evidence" value="ECO:0007669"/>
    <property type="project" value="InterPro"/>
</dbReference>
<evidence type="ECO:0000259" key="11">
    <source>
        <dbReference type="Pfam" id="PF00324"/>
    </source>
</evidence>
<feature type="transmembrane region" description="Helical" evidence="10">
    <location>
        <begin position="175"/>
        <end position="196"/>
    </location>
</feature>
<feature type="domain" description="Amino acid permease/ SLC12A" evidence="11">
    <location>
        <begin position="33"/>
        <end position="468"/>
    </location>
</feature>
<dbReference type="Gene3D" id="1.20.1740.10">
    <property type="entry name" value="Amino acid/polyamine transporter I"/>
    <property type="match status" value="1"/>
</dbReference>
<accession>A0AAJ1WHF4</accession>
<dbReference type="GO" id="GO:0005886">
    <property type="term" value="C:plasma membrane"/>
    <property type="evidence" value="ECO:0007669"/>
    <property type="project" value="UniProtKB-SubCell"/>
</dbReference>
<dbReference type="AlphaFoldDB" id="A0AAJ1WHF4"/>
<keyword evidence="7" id="KW-0029">Amino-acid transport</keyword>
<dbReference type="PIRSF" id="PIRSF006060">
    <property type="entry name" value="AA_transporter"/>
    <property type="match status" value="1"/>
</dbReference>
<keyword evidence="6 10" id="KW-0812">Transmembrane</keyword>
<feature type="transmembrane region" description="Helical" evidence="10">
    <location>
        <begin position="142"/>
        <end position="163"/>
    </location>
</feature>
<feature type="transmembrane region" description="Helical" evidence="10">
    <location>
        <begin position="420"/>
        <end position="441"/>
    </location>
</feature>
<comment type="similarity">
    <text evidence="2">Belongs to the amino acid-polyamine-organocation (APC) superfamily. Amino acid transporter (AAT) (TC 2.A.3.1) family.</text>
</comment>
<feature type="transmembrane region" description="Helical" evidence="10">
    <location>
        <begin position="447"/>
        <end position="466"/>
    </location>
</feature>
<sequence>MQPTPTRMQSPVETQKPAAVVGQVLNRGLNVRHIRFMALGSAIGTGLFYGSASAIQKAGPAVLLTYIIGGAAVFMVMRALGEMAVRHPVSGSFSQYAGRYLGPLAGFVTGWTYVFEMAIVAIADVTAFSIYMGFWFPQVDRWIWILAVICFLAALNLLSVKVFGELEFWFSLVKVAAIVAMIAGGAAIIVFGFQAADSTVAPGLGNLAGHGGLFPNGFDGLLASFAVVMFAFGGIETLGITAGEAADPKKVIPKAVNTVPVRVLLFYVLTLGVLMSLFPWDQVGTSGSPFVQIFSSLGIPAAPHILNAVVITAALSAINSDIFGAGRILFGLSNQGHAPAAFGKVSRQGVPWMTVVMMAGILLVGVVLNAVIPEDVFLVIASIATFATVWVWVMILASHVAMKREIARKGLPASEFPSPWWPAASVLTIAFMALVIAVLGAFEDTRIALYVGAVWLGLQVLAYRLWIKGDGRRRPHLEDETSPLQVVGTAGTKASAGSRRG</sequence>
<dbReference type="Proteomes" id="UP001239267">
    <property type="component" value="Unassembled WGS sequence"/>
</dbReference>
<feature type="transmembrane region" description="Helical" evidence="10">
    <location>
        <begin position="100"/>
        <end position="122"/>
    </location>
</feature>
<dbReference type="InterPro" id="IPR004840">
    <property type="entry name" value="Amino_acid_permease_CS"/>
</dbReference>
<comment type="caution">
    <text evidence="12">The sequence shown here is derived from an EMBL/GenBank/DDBJ whole genome shotgun (WGS) entry which is preliminary data.</text>
</comment>
<evidence type="ECO:0000256" key="8">
    <source>
        <dbReference type="ARBA" id="ARBA00022989"/>
    </source>
</evidence>
<feature type="transmembrane region" description="Helical" evidence="10">
    <location>
        <begin position="305"/>
        <end position="330"/>
    </location>
</feature>
<feature type="transmembrane region" description="Helical" evidence="10">
    <location>
        <begin position="36"/>
        <end position="55"/>
    </location>
</feature>
<evidence type="ECO:0000256" key="4">
    <source>
        <dbReference type="ARBA" id="ARBA00022475"/>
    </source>
</evidence>
<organism evidence="12 13">
    <name type="scientific">Pseudarthrobacter niigatensis</name>
    <dbReference type="NCBI Taxonomy" id="369935"/>
    <lineage>
        <taxon>Bacteria</taxon>
        <taxon>Bacillati</taxon>
        <taxon>Actinomycetota</taxon>
        <taxon>Actinomycetes</taxon>
        <taxon>Micrococcales</taxon>
        <taxon>Micrococcaceae</taxon>
        <taxon>Pseudarthrobacter</taxon>
    </lineage>
</organism>
<dbReference type="PANTHER" id="PTHR43495">
    <property type="entry name" value="GABA PERMEASE"/>
    <property type="match status" value="1"/>
</dbReference>
<evidence type="ECO:0000256" key="1">
    <source>
        <dbReference type="ARBA" id="ARBA00004429"/>
    </source>
</evidence>
<keyword evidence="3" id="KW-0813">Transport</keyword>
<evidence type="ECO:0000256" key="2">
    <source>
        <dbReference type="ARBA" id="ARBA00008583"/>
    </source>
</evidence>
<feature type="transmembrane region" description="Helical" evidence="10">
    <location>
        <begin position="221"/>
        <end position="242"/>
    </location>
</feature>